<comment type="caution">
    <text evidence="1">The sequence shown here is derived from an EMBL/GenBank/DDBJ whole genome shotgun (WGS) entry which is preliminary data.</text>
</comment>
<accession>A0AAW1NSL7</accession>
<organism evidence="1 2">
    <name type="scientific">Symbiochloris irregularis</name>
    <dbReference type="NCBI Taxonomy" id="706552"/>
    <lineage>
        <taxon>Eukaryota</taxon>
        <taxon>Viridiplantae</taxon>
        <taxon>Chlorophyta</taxon>
        <taxon>core chlorophytes</taxon>
        <taxon>Trebouxiophyceae</taxon>
        <taxon>Trebouxiales</taxon>
        <taxon>Trebouxiaceae</taxon>
        <taxon>Symbiochloris</taxon>
    </lineage>
</organism>
<protein>
    <submittedName>
        <fullName evidence="1">Uncharacterized protein</fullName>
    </submittedName>
</protein>
<name>A0AAW1NSL7_9CHLO</name>
<evidence type="ECO:0000313" key="2">
    <source>
        <dbReference type="Proteomes" id="UP001465755"/>
    </source>
</evidence>
<keyword evidence="2" id="KW-1185">Reference proteome</keyword>
<sequence length="411" mass="44438">MTRKKPTLREQLVSSQQEMSRLQAGQELFKAQLAGSAQLAAAHSHLKKQAEATTTQLHDTEAQLATQTALSDDQRATLEELKGSVTALQLQISEQRAGAWPELFQHMQAAVEKALQRADGAEKLAATLKASQAETCESQGNLAEAVRSLQGRSIPSLTPQQDSCSGCCALREKIAESIMCLELTLSGSFILQIVGQGSAITRHLLAPPGPHMLPMAPNFMKTLCSAHHAAQSHLQTDIDSSDSALILFQRHAHPQSLGIQPKALVSNAPGSQLHLAIEGEPFTQLWEMFRRPEHSCVLPAKGWEGQWVVDEAISNPLISALEALQRSTNAAHGPVLSLLTTQARTRCHCPSDQEKQKAPVAMRAKLAAVLGNVERAMPQNRQGLREHIQEIGQAFQIPAAARAPSRLSQAG</sequence>
<dbReference type="AlphaFoldDB" id="A0AAW1NSL7"/>
<proteinExistence type="predicted"/>
<dbReference type="Proteomes" id="UP001465755">
    <property type="component" value="Unassembled WGS sequence"/>
</dbReference>
<evidence type="ECO:0000313" key="1">
    <source>
        <dbReference type="EMBL" id="KAK9797041.1"/>
    </source>
</evidence>
<gene>
    <name evidence="1" type="ORF">WJX73_004338</name>
</gene>
<reference evidence="1 2" key="1">
    <citation type="journal article" date="2024" name="Nat. Commun.">
        <title>Phylogenomics reveals the evolutionary origins of lichenization in chlorophyte algae.</title>
        <authorList>
            <person name="Puginier C."/>
            <person name="Libourel C."/>
            <person name="Otte J."/>
            <person name="Skaloud P."/>
            <person name="Haon M."/>
            <person name="Grisel S."/>
            <person name="Petersen M."/>
            <person name="Berrin J.G."/>
            <person name="Delaux P.M."/>
            <person name="Dal Grande F."/>
            <person name="Keller J."/>
        </authorList>
    </citation>
    <scope>NUCLEOTIDE SEQUENCE [LARGE SCALE GENOMIC DNA]</scope>
    <source>
        <strain evidence="1 2">SAG 2036</strain>
    </source>
</reference>
<dbReference type="EMBL" id="JALJOQ010000110">
    <property type="protein sequence ID" value="KAK9797041.1"/>
    <property type="molecule type" value="Genomic_DNA"/>
</dbReference>